<dbReference type="PANTHER" id="PTHR43095">
    <property type="entry name" value="SUGAR KINASE"/>
    <property type="match status" value="1"/>
</dbReference>
<dbReference type="VEuPathDB" id="FungiDB:PYU1_G001721"/>
<reference evidence="7" key="2">
    <citation type="submission" date="2010-04" db="EMBL/GenBank/DDBJ databases">
        <authorList>
            <person name="Buell R."/>
            <person name="Hamilton J."/>
            <person name="Hostetler J."/>
        </authorList>
    </citation>
    <scope>NUCLEOTIDE SEQUENCE [LARGE SCALE GENOMIC DNA]</scope>
    <source>
        <strain evidence="7">DAOM:BR144</strain>
    </source>
</reference>
<keyword evidence="7" id="KW-1185">Reference proteome</keyword>
<evidence type="ECO:0000313" key="6">
    <source>
        <dbReference type="EnsemblProtists" id="PYU1_T001722"/>
    </source>
</evidence>
<sequence length="577" mass="62730">MKLVVPLVAAALASAALAAAQYSRRKKQQEAAAYVALMRGLAQPRRYRDAPIVIVVDVGSSSIRASCFALVPQPSSASATTVNASRSNSGVEWVLINGSLQQLHSDCIDANGEADILQVAAKVETVVDGALQFLRATQLTNKIVGVGFSTFAMNILGIDDKGSPVSPVYTYAGRRPSTAAHARELRDVLIVRGALSEFHDRTGTVIHPAYAPAEFSRLHAEEPATVARVYKWQSISGYLIGRWTHAAQKNKGCVPMSFSEASWTGLFDFRHWQWDRALLDLVHMDVSKMPPLADSSTPFSGLKAEFSRRWPELQSVPFFLGIADGAAANIGSKCIDNSRIAVTIGTSAAIRIVLDSSAMQGTKVPKGLWCYRIGRDHVLLGGALNDGGSVYQFFRRILRLTDQDLNENLKKVRPNQHGLAILPFLSGERAPGWLENATCAITGINKWTTPVEVLHAALESVALRISLVFSLLAVYADPNAVIIASGTALTASNVWRQMLADSMGKDLVLEKDAVETTSRGIAIFVGSFLGLHSLQQGAMLPPKDQLLRSRPDVTAHAAYLETRHEQEFLYRKLYADQ</sequence>
<evidence type="ECO:0000256" key="1">
    <source>
        <dbReference type="ARBA" id="ARBA00022679"/>
    </source>
</evidence>
<keyword evidence="2" id="KW-0418">Kinase</keyword>
<dbReference type="OMA" id="LWCYRID"/>
<dbReference type="EnsemblProtists" id="PYU1_T001722">
    <property type="protein sequence ID" value="PYU1_T001722"/>
    <property type="gene ID" value="PYU1_G001721"/>
</dbReference>
<dbReference type="GO" id="GO:0005975">
    <property type="term" value="P:carbohydrate metabolic process"/>
    <property type="evidence" value="ECO:0007669"/>
    <property type="project" value="InterPro"/>
</dbReference>
<organism evidence="6 7">
    <name type="scientific">Globisporangium ultimum (strain ATCC 200006 / CBS 805.95 / DAOM BR144)</name>
    <name type="common">Pythium ultimum</name>
    <dbReference type="NCBI Taxonomy" id="431595"/>
    <lineage>
        <taxon>Eukaryota</taxon>
        <taxon>Sar</taxon>
        <taxon>Stramenopiles</taxon>
        <taxon>Oomycota</taxon>
        <taxon>Peronosporomycetes</taxon>
        <taxon>Pythiales</taxon>
        <taxon>Pythiaceae</taxon>
        <taxon>Globisporangium</taxon>
    </lineage>
</organism>
<protein>
    <recommendedName>
        <fullName evidence="8">Carbohydrate kinase FGGY N-terminal domain-containing protein</fullName>
    </recommendedName>
</protein>
<evidence type="ECO:0000256" key="2">
    <source>
        <dbReference type="ARBA" id="ARBA00022777"/>
    </source>
</evidence>
<accession>K3W9T1</accession>
<dbReference type="CDD" id="cd07770">
    <property type="entry name" value="ASKHA_NBD_FGGY_GntK"/>
    <property type="match status" value="1"/>
</dbReference>
<proteinExistence type="predicted"/>
<feature type="domain" description="Carbohydrate kinase FGGY C-terminal" evidence="5">
    <location>
        <begin position="341"/>
        <end position="524"/>
    </location>
</feature>
<dbReference type="Proteomes" id="UP000019132">
    <property type="component" value="Unassembled WGS sequence"/>
</dbReference>
<dbReference type="STRING" id="431595.K3W9T1"/>
<dbReference type="Gene3D" id="3.30.420.40">
    <property type="match status" value="2"/>
</dbReference>
<dbReference type="InterPro" id="IPR018484">
    <property type="entry name" value="FGGY_N"/>
</dbReference>
<dbReference type="HOGENOM" id="CLU_009281_3_2_1"/>
<dbReference type="InterPro" id="IPR043129">
    <property type="entry name" value="ATPase_NBD"/>
</dbReference>
<feature type="chain" id="PRO_5003867424" description="Carbohydrate kinase FGGY N-terminal domain-containing protein" evidence="3">
    <location>
        <begin position="21"/>
        <end position="577"/>
    </location>
</feature>
<dbReference type="InterPro" id="IPR050406">
    <property type="entry name" value="FGGY_Carb_Kinase"/>
</dbReference>
<evidence type="ECO:0008006" key="8">
    <source>
        <dbReference type="Google" id="ProtNLM"/>
    </source>
</evidence>
<evidence type="ECO:0000313" key="7">
    <source>
        <dbReference type="Proteomes" id="UP000019132"/>
    </source>
</evidence>
<reference evidence="6" key="3">
    <citation type="submission" date="2015-02" db="UniProtKB">
        <authorList>
            <consortium name="EnsemblProtists"/>
        </authorList>
    </citation>
    <scope>IDENTIFICATION</scope>
    <source>
        <strain evidence="6">DAOM BR144</strain>
    </source>
</reference>
<evidence type="ECO:0000259" key="5">
    <source>
        <dbReference type="Pfam" id="PF02782"/>
    </source>
</evidence>
<dbReference type="EMBL" id="GL376634">
    <property type="status" value="NOT_ANNOTATED_CDS"/>
    <property type="molecule type" value="Genomic_DNA"/>
</dbReference>
<feature type="signal peptide" evidence="3">
    <location>
        <begin position="1"/>
        <end position="20"/>
    </location>
</feature>
<evidence type="ECO:0000256" key="3">
    <source>
        <dbReference type="SAM" id="SignalP"/>
    </source>
</evidence>
<keyword evidence="1" id="KW-0808">Transferase</keyword>
<dbReference type="GO" id="GO:0016301">
    <property type="term" value="F:kinase activity"/>
    <property type="evidence" value="ECO:0007669"/>
    <property type="project" value="UniProtKB-KW"/>
</dbReference>
<dbReference type="Pfam" id="PF00370">
    <property type="entry name" value="FGGY_N"/>
    <property type="match status" value="1"/>
</dbReference>
<dbReference type="InParanoid" id="K3W9T1"/>
<keyword evidence="3" id="KW-0732">Signal</keyword>
<dbReference type="AlphaFoldDB" id="K3W9T1"/>
<dbReference type="SUPFAM" id="SSF53067">
    <property type="entry name" value="Actin-like ATPase domain"/>
    <property type="match status" value="2"/>
</dbReference>
<name>K3W9T1_GLOUD</name>
<evidence type="ECO:0000259" key="4">
    <source>
        <dbReference type="Pfam" id="PF00370"/>
    </source>
</evidence>
<reference evidence="7" key="1">
    <citation type="journal article" date="2010" name="Genome Biol.">
        <title>Genome sequence of the necrotrophic plant pathogen Pythium ultimum reveals original pathogenicity mechanisms and effector repertoire.</title>
        <authorList>
            <person name="Levesque C.A."/>
            <person name="Brouwer H."/>
            <person name="Cano L."/>
            <person name="Hamilton J.P."/>
            <person name="Holt C."/>
            <person name="Huitema E."/>
            <person name="Raffaele S."/>
            <person name="Robideau G.P."/>
            <person name="Thines M."/>
            <person name="Win J."/>
            <person name="Zerillo M.M."/>
            <person name="Beakes G.W."/>
            <person name="Boore J.L."/>
            <person name="Busam D."/>
            <person name="Dumas B."/>
            <person name="Ferriera S."/>
            <person name="Fuerstenberg S.I."/>
            <person name="Gachon C.M."/>
            <person name="Gaulin E."/>
            <person name="Govers F."/>
            <person name="Grenville-Briggs L."/>
            <person name="Horner N."/>
            <person name="Hostetler J."/>
            <person name="Jiang R.H."/>
            <person name="Johnson J."/>
            <person name="Krajaejun T."/>
            <person name="Lin H."/>
            <person name="Meijer H.J."/>
            <person name="Moore B."/>
            <person name="Morris P."/>
            <person name="Phuntmart V."/>
            <person name="Puiu D."/>
            <person name="Shetty J."/>
            <person name="Stajich J.E."/>
            <person name="Tripathy S."/>
            <person name="Wawra S."/>
            <person name="van West P."/>
            <person name="Whitty B.R."/>
            <person name="Coutinho P.M."/>
            <person name="Henrissat B."/>
            <person name="Martin F."/>
            <person name="Thomas P.D."/>
            <person name="Tyler B.M."/>
            <person name="De Vries R.P."/>
            <person name="Kamoun S."/>
            <person name="Yandell M."/>
            <person name="Tisserat N."/>
            <person name="Buell C.R."/>
        </authorList>
    </citation>
    <scope>NUCLEOTIDE SEQUENCE</scope>
    <source>
        <strain evidence="7">DAOM:BR144</strain>
    </source>
</reference>
<feature type="domain" description="Carbohydrate kinase FGGY N-terminal" evidence="4">
    <location>
        <begin position="138"/>
        <end position="331"/>
    </location>
</feature>
<dbReference type="Pfam" id="PF02782">
    <property type="entry name" value="FGGY_C"/>
    <property type="match status" value="1"/>
</dbReference>
<dbReference type="PANTHER" id="PTHR43095:SF2">
    <property type="entry name" value="GLUCONOKINASE"/>
    <property type="match status" value="1"/>
</dbReference>
<dbReference type="InterPro" id="IPR018485">
    <property type="entry name" value="FGGY_C"/>
</dbReference>
<dbReference type="eggNOG" id="KOG2517">
    <property type="taxonomic scope" value="Eukaryota"/>
</dbReference>